<evidence type="ECO:0000256" key="3">
    <source>
        <dbReference type="ARBA" id="ARBA00022729"/>
    </source>
</evidence>
<dbReference type="RefSeq" id="WP_307266802.1">
    <property type="nucleotide sequence ID" value="NZ_JAUSVX010000001.1"/>
</dbReference>
<keyword evidence="2" id="KW-0813">Transport</keyword>
<organism evidence="5 6">
    <name type="scientific">Labrys wisconsinensis</name>
    <dbReference type="NCBI Taxonomy" id="425677"/>
    <lineage>
        <taxon>Bacteria</taxon>
        <taxon>Pseudomonadati</taxon>
        <taxon>Pseudomonadota</taxon>
        <taxon>Alphaproteobacteria</taxon>
        <taxon>Hyphomicrobiales</taxon>
        <taxon>Xanthobacteraceae</taxon>
        <taxon>Labrys</taxon>
    </lineage>
</organism>
<evidence type="ECO:0000313" key="5">
    <source>
        <dbReference type="EMBL" id="MDQ0467338.1"/>
    </source>
</evidence>
<dbReference type="InterPro" id="IPR038404">
    <property type="entry name" value="TRAP_DctP_sf"/>
</dbReference>
<dbReference type="NCBIfam" id="NF037995">
    <property type="entry name" value="TRAP_S1"/>
    <property type="match status" value="1"/>
</dbReference>
<dbReference type="PANTHER" id="PTHR33376">
    <property type="match status" value="1"/>
</dbReference>
<sequence length="337" mass="36189">MTSSCDPALRRPVRLAARIGAVLALAAAAWAGPASAETSLRLAHASSIDSLINKAVERFAAEVAEETKGSVKIVIFPNAQLGDEGPIADGVGAGSIDIGLGGAIDAIDPKLNVLSLPFLFRDAANVHKFLDSEEGGKIQRFGEDRGYLMLGVLDSGFRQFATTTKPVESPADLAGIKIRTPPNPVILATMKQLGALAESIPFGQVYTALQSHVVAAVEPEMRDFYDAKWFEVAKNLSISNYIWTANWWYMNKDRFDALAPAEQAALRKAAADTVVWYRGELDKAYAQTQKTLEAHSVKIVTVDTAPFRALVGPVYDQFAKEWGAALVTSVRQAAAAD</sequence>
<reference evidence="5 6" key="1">
    <citation type="submission" date="2023-07" db="EMBL/GenBank/DDBJ databases">
        <title>Genomic Encyclopedia of Type Strains, Phase IV (KMG-IV): sequencing the most valuable type-strain genomes for metagenomic binning, comparative biology and taxonomic classification.</title>
        <authorList>
            <person name="Goeker M."/>
        </authorList>
    </citation>
    <scope>NUCLEOTIDE SEQUENCE [LARGE SCALE GENOMIC DNA]</scope>
    <source>
        <strain evidence="5 6">DSM 19619</strain>
    </source>
</reference>
<comment type="similarity">
    <text evidence="1">Belongs to the bacterial solute-binding protein 7 family.</text>
</comment>
<evidence type="ECO:0000256" key="1">
    <source>
        <dbReference type="ARBA" id="ARBA00009023"/>
    </source>
</evidence>
<name>A0ABU0J1L2_9HYPH</name>
<proteinExistence type="inferred from homology"/>
<dbReference type="Pfam" id="PF03480">
    <property type="entry name" value="DctP"/>
    <property type="match status" value="1"/>
</dbReference>
<evidence type="ECO:0000256" key="2">
    <source>
        <dbReference type="ARBA" id="ARBA00022448"/>
    </source>
</evidence>
<dbReference type="NCBIfam" id="TIGR00787">
    <property type="entry name" value="dctP"/>
    <property type="match status" value="1"/>
</dbReference>
<gene>
    <name evidence="5" type="ORF">QO011_000333</name>
</gene>
<comment type="caution">
    <text evidence="5">The sequence shown here is derived from an EMBL/GenBank/DDBJ whole genome shotgun (WGS) entry which is preliminary data.</text>
</comment>
<feature type="chain" id="PRO_5046156674" evidence="4">
    <location>
        <begin position="37"/>
        <end position="337"/>
    </location>
</feature>
<evidence type="ECO:0000313" key="6">
    <source>
        <dbReference type="Proteomes" id="UP001242480"/>
    </source>
</evidence>
<dbReference type="PIRSF" id="PIRSF006470">
    <property type="entry name" value="DctB"/>
    <property type="match status" value="1"/>
</dbReference>
<dbReference type="Proteomes" id="UP001242480">
    <property type="component" value="Unassembled WGS sequence"/>
</dbReference>
<evidence type="ECO:0000256" key="4">
    <source>
        <dbReference type="SAM" id="SignalP"/>
    </source>
</evidence>
<accession>A0ABU0J1L2</accession>
<dbReference type="EMBL" id="JAUSVX010000001">
    <property type="protein sequence ID" value="MDQ0467338.1"/>
    <property type="molecule type" value="Genomic_DNA"/>
</dbReference>
<keyword evidence="6" id="KW-1185">Reference proteome</keyword>
<dbReference type="CDD" id="cd13603">
    <property type="entry name" value="PBP2_TRAP_Siap_TeaA_like"/>
    <property type="match status" value="1"/>
</dbReference>
<protein>
    <submittedName>
        <fullName evidence="5">Tripartite ATP-independent transporter DctP family solute receptor</fullName>
    </submittedName>
</protein>
<keyword evidence="5" id="KW-0675">Receptor</keyword>
<dbReference type="PANTHER" id="PTHR33376:SF7">
    <property type="entry name" value="C4-DICARBOXYLATE-BINDING PROTEIN DCTB"/>
    <property type="match status" value="1"/>
</dbReference>
<dbReference type="Gene3D" id="3.40.190.170">
    <property type="entry name" value="Bacterial extracellular solute-binding protein, family 7"/>
    <property type="match status" value="1"/>
</dbReference>
<dbReference type="InterPro" id="IPR018389">
    <property type="entry name" value="DctP_fam"/>
</dbReference>
<keyword evidence="3 4" id="KW-0732">Signal</keyword>
<feature type="signal peptide" evidence="4">
    <location>
        <begin position="1"/>
        <end position="36"/>
    </location>
</feature>
<dbReference type="InterPro" id="IPR004682">
    <property type="entry name" value="TRAP_DctP"/>
</dbReference>